<dbReference type="AlphaFoldDB" id="A0AAD6U953"/>
<feature type="region of interest" description="Disordered" evidence="1">
    <location>
        <begin position="515"/>
        <end position="590"/>
    </location>
</feature>
<evidence type="ECO:0000313" key="3">
    <source>
        <dbReference type="EMBL" id="KAJ7092409.1"/>
    </source>
</evidence>
<feature type="compositionally biased region" description="Gly residues" evidence="1">
    <location>
        <begin position="786"/>
        <end position="804"/>
    </location>
</feature>
<feature type="compositionally biased region" description="Polar residues" evidence="1">
    <location>
        <begin position="678"/>
        <end position="689"/>
    </location>
</feature>
<feature type="compositionally biased region" description="Gly residues" evidence="1">
    <location>
        <begin position="374"/>
        <end position="386"/>
    </location>
</feature>
<feature type="region of interest" description="Disordered" evidence="1">
    <location>
        <begin position="722"/>
        <end position="754"/>
    </location>
</feature>
<keyword evidence="2" id="KW-0812">Transmembrane</keyword>
<gene>
    <name evidence="3" type="ORF">B0H15DRAFT_799558</name>
</gene>
<evidence type="ECO:0000313" key="4">
    <source>
        <dbReference type="Proteomes" id="UP001222325"/>
    </source>
</evidence>
<feature type="compositionally biased region" description="Low complexity" evidence="1">
    <location>
        <begin position="387"/>
        <end position="403"/>
    </location>
</feature>
<feature type="compositionally biased region" description="Low complexity" evidence="1">
    <location>
        <begin position="731"/>
        <end position="743"/>
    </location>
</feature>
<feature type="region of interest" description="Disordered" evidence="1">
    <location>
        <begin position="841"/>
        <end position="978"/>
    </location>
</feature>
<dbReference type="EMBL" id="JARJCN010000018">
    <property type="protein sequence ID" value="KAJ7092409.1"/>
    <property type="molecule type" value="Genomic_DNA"/>
</dbReference>
<feature type="transmembrane region" description="Helical" evidence="2">
    <location>
        <begin position="214"/>
        <end position="236"/>
    </location>
</feature>
<feature type="compositionally biased region" description="Low complexity" evidence="1">
    <location>
        <begin position="966"/>
        <end position="978"/>
    </location>
</feature>
<name>A0AAD6U953_9AGAR</name>
<comment type="caution">
    <text evidence="3">The sequence shown here is derived from an EMBL/GenBank/DDBJ whole genome shotgun (WGS) entry which is preliminary data.</text>
</comment>
<feature type="region of interest" description="Disordered" evidence="1">
    <location>
        <begin position="96"/>
        <end position="122"/>
    </location>
</feature>
<feature type="compositionally biased region" description="Low complexity" evidence="1">
    <location>
        <begin position="947"/>
        <end position="958"/>
    </location>
</feature>
<feature type="region of interest" description="Disordered" evidence="1">
    <location>
        <begin position="662"/>
        <end position="702"/>
    </location>
</feature>
<feature type="compositionally biased region" description="Acidic residues" evidence="1">
    <location>
        <begin position="575"/>
        <end position="585"/>
    </location>
</feature>
<keyword evidence="2" id="KW-0472">Membrane</keyword>
<evidence type="ECO:0000256" key="1">
    <source>
        <dbReference type="SAM" id="MobiDB-lite"/>
    </source>
</evidence>
<feature type="compositionally biased region" description="Basic and acidic residues" evidence="1">
    <location>
        <begin position="444"/>
        <end position="459"/>
    </location>
</feature>
<dbReference type="Proteomes" id="UP001222325">
    <property type="component" value="Unassembled WGS sequence"/>
</dbReference>
<feature type="compositionally biased region" description="Low complexity" evidence="1">
    <location>
        <begin position="923"/>
        <end position="939"/>
    </location>
</feature>
<feature type="transmembrane region" description="Helical" evidence="2">
    <location>
        <begin position="170"/>
        <end position="193"/>
    </location>
</feature>
<feature type="transmembrane region" description="Helical" evidence="2">
    <location>
        <begin position="136"/>
        <end position="158"/>
    </location>
</feature>
<sequence length="978" mass="98894">MPAQLPASDVCQELKCRELLLNLPQPGRWSAMAALYLHNSFWRPDPDGPAANGQHHRTTSTATIQTLQFSDAGQPLLQESARETIAFLDLLARQPTHPNAPRADTALSFNGDPTTLRERKGAADDRLRRRLRRLKLGIVVLEGLMLAWSLYTGVRYFLTYAHTTSSPAPALALGAAATACPALLLGSAALPLLRRHLRAQHLSAHALLAARTALRSGAALLLLAPAAVNLALAAVYKRHTGAACTVDVDIVWNGDRCRAGTVALALAVVRVVVTLAVLTCYCLTLSAYRRTRRPSSSVHSHRSSSSFSFNFSSYSSSALARARSASVHESGPSSVTLLSRAHSGSGSGAGWGARDKSLSPSANGRSRESVGKGSTAGSGHLTGGVSAGSRRSLRSSRGSFSPSPALESVRLPRSASFSPPPGVVAGLGSRNRSDEAVGNGGGEGGREEFDPYAEAEGRGRSGGAGAAAAASRREREREKGEEVEADDVSGQAAREQDWELAGFVERFRALVSQVAKESVDGASLSSPPAASSSSSSSSPSSSSAGATSSSRPPSGAADPGYGRYGYTSNNPNYEFDSDDEDDDDGYAYRYDPYAHSTPGTYGADHVRILNSYIRRMPTIESMGSREVGSTLGGGSLRHSTSTSGWGGSMGGYAGSVAGSSVAGSASGYGGSRPPTRAGTLTMTPSSVGTGTEGSAGPSRAGSVDATGAGAYFPPLSPVIGTAGGGADVRRTGSTSSGSYFTGSPASQAPVSGAGVGVDVRRTGSTSSGSYFTGSPVGTPIREEAGEGAGGGGYDGGGGGQGGGQRTPVIPFGGSAPIVLLGSAGGSAPQTPTTSLDGFGFGADGGSAGSHTPTALGATPTPSVFGSNSPSTFGSTSTTPTPSAFGAATPSPGGLTPLAPVYAPRHGSPPTSPTRALPVPPALLPLASSPLAATVTTAGTPSPPPPTNTATPTSPTRALPMPPPRALPARPSLLRGKSA</sequence>
<feature type="compositionally biased region" description="Low complexity" evidence="1">
    <location>
        <begin position="521"/>
        <end position="557"/>
    </location>
</feature>
<feature type="region of interest" description="Disordered" evidence="1">
    <location>
        <begin position="782"/>
        <end position="805"/>
    </location>
</feature>
<feature type="compositionally biased region" description="Basic and acidic residues" evidence="1">
    <location>
        <begin position="471"/>
        <end position="482"/>
    </location>
</feature>
<feature type="transmembrane region" description="Helical" evidence="2">
    <location>
        <begin position="262"/>
        <end position="283"/>
    </location>
</feature>
<feature type="region of interest" description="Disordered" evidence="1">
    <location>
        <begin position="335"/>
        <end position="494"/>
    </location>
</feature>
<proteinExistence type="predicted"/>
<reference evidence="3" key="1">
    <citation type="submission" date="2023-03" db="EMBL/GenBank/DDBJ databases">
        <title>Massive genome expansion in bonnet fungi (Mycena s.s.) driven by repeated elements and novel gene families across ecological guilds.</title>
        <authorList>
            <consortium name="Lawrence Berkeley National Laboratory"/>
            <person name="Harder C.B."/>
            <person name="Miyauchi S."/>
            <person name="Viragh M."/>
            <person name="Kuo A."/>
            <person name="Thoen E."/>
            <person name="Andreopoulos B."/>
            <person name="Lu D."/>
            <person name="Skrede I."/>
            <person name="Drula E."/>
            <person name="Henrissat B."/>
            <person name="Morin E."/>
            <person name="Kohler A."/>
            <person name="Barry K."/>
            <person name="LaButti K."/>
            <person name="Morin E."/>
            <person name="Salamov A."/>
            <person name="Lipzen A."/>
            <person name="Mereny Z."/>
            <person name="Hegedus B."/>
            <person name="Baldrian P."/>
            <person name="Stursova M."/>
            <person name="Weitz H."/>
            <person name="Taylor A."/>
            <person name="Grigoriev I.V."/>
            <person name="Nagy L.G."/>
            <person name="Martin F."/>
            <person name="Kauserud H."/>
        </authorList>
    </citation>
    <scope>NUCLEOTIDE SEQUENCE</scope>
    <source>
        <strain evidence="3">CBHHK173m</strain>
    </source>
</reference>
<evidence type="ECO:0000256" key="2">
    <source>
        <dbReference type="SAM" id="Phobius"/>
    </source>
</evidence>
<keyword evidence="4" id="KW-1185">Reference proteome</keyword>
<accession>A0AAD6U953</accession>
<feature type="compositionally biased region" description="Low complexity" evidence="1">
    <location>
        <begin position="864"/>
        <end position="893"/>
    </location>
</feature>
<keyword evidence="2" id="KW-1133">Transmembrane helix</keyword>
<protein>
    <submittedName>
        <fullName evidence="3">Uncharacterized protein</fullName>
    </submittedName>
</protein>
<organism evidence="3 4">
    <name type="scientific">Mycena belliarum</name>
    <dbReference type="NCBI Taxonomy" id="1033014"/>
    <lineage>
        <taxon>Eukaryota</taxon>
        <taxon>Fungi</taxon>
        <taxon>Dikarya</taxon>
        <taxon>Basidiomycota</taxon>
        <taxon>Agaricomycotina</taxon>
        <taxon>Agaricomycetes</taxon>
        <taxon>Agaricomycetidae</taxon>
        <taxon>Agaricales</taxon>
        <taxon>Marasmiineae</taxon>
        <taxon>Mycenaceae</taxon>
        <taxon>Mycena</taxon>
    </lineage>
</organism>